<keyword evidence="3 6" id="KW-0808">Transferase</keyword>
<keyword evidence="4" id="KW-0949">S-adenosyl-L-methionine</keyword>
<organism evidence="6 7">
    <name type="scientific">Larkinella knui</name>
    <dbReference type="NCBI Taxonomy" id="2025310"/>
    <lineage>
        <taxon>Bacteria</taxon>
        <taxon>Pseudomonadati</taxon>
        <taxon>Bacteroidota</taxon>
        <taxon>Cytophagia</taxon>
        <taxon>Cytophagales</taxon>
        <taxon>Spirosomataceae</taxon>
        <taxon>Larkinella</taxon>
    </lineage>
</organism>
<dbReference type="AlphaFoldDB" id="A0A3P1CH99"/>
<sequence>MASQNDLEFTYSTIDQIFRLSVGQTGDYSGAMYNGDFSLTLEEAQRQKHRFIAESLGITKGSKVLDMGCGWGPFLTYIKEKGAVGRGVTLSSAQAAACVQNGLTVEVKDCRLITPADYGTFDAVTCIGGMEHFCSIEQYKAGQQDAVYADFFKNLKELLPVGGRFYMQTMVFSKNMLPLEEISLNAPKDSDSYALALMIAQFPGSWLPYGPEQVIRNAAPHFKLISQSSGRLDYIETIGQWRKRFRAFNLKKYALYASLLPRFLTNKSFRDLIAVFRVSPNRVCFERETMDHYRLVFEKVEG</sequence>
<dbReference type="GO" id="GO:0008168">
    <property type="term" value="F:methyltransferase activity"/>
    <property type="evidence" value="ECO:0007669"/>
    <property type="project" value="UniProtKB-KW"/>
</dbReference>
<name>A0A3P1CH99_9BACT</name>
<evidence type="ECO:0000256" key="5">
    <source>
        <dbReference type="ARBA" id="ARBA00023098"/>
    </source>
</evidence>
<dbReference type="CDD" id="cd02440">
    <property type="entry name" value="AdoMet_MTases"/>
    <property type="match status" value="1"/>
</dbReference>
<dbReference type="PANTHER" id="PTHR43667">
    <property type="entry name" value="CYCLOPROPANE-FATTY-ACYL-PHOSPHOLIPID SYNTHASE"/>
    <property type="match status" value="1"/>
</dbReference>
<dbReference type="RefSeq" id="WP_124908529.1">
    <property type="nucleotide sequence ID" value="NZ_RQJP01000004.1"/>
</dbReference>
<evidence type="ECO:0000313" key="7">
    <source>
        <dbReference type="Proteomes" id="UP000274271"/>
    </source>
</evidence>
<proteinExistence type="inferred from homology"/>
<protein>
    <submittedName>
        <fullName evidence="6">Methyltransferase domain-containing protein</fullName>
    </submittedName>
</protein>
<dbReference type="Proteomes" id="UP000274271">
    <property type="component" value="Unassembled WGS sequence"/>
</dbReference>
<dbReference type="PANTHER" id="PTHR43667:SF1">
    <property type="entry name" value="CYCLOPROPANE-FATTY-ACYL-PHOSPHOLIPID SYNTHASE"/>
    <property type="match status" value="1"/>
</dbReference>
<accession>A0A3P1CH99</accession>
<keyword evidence="5" id="KW-0443">Lipid metabolism</keyword>
<evidence type="ECO:0000313" key="6">
    <source>
        <dbReference type="EMBL" id="RRB12578.1"/>
    </source>
</evidence>
<dbReference type="Gene3D" id="3.40.50.150">
    <property type="entry name" value="Vaccinia Virus protein VP39"/>
    <property type="match status" value="1"/>
</dbReference>
<comment type="caution">
    <text evidence="6">The sequence shown here is derived from an EMBL/GenBank/DDBJ whole genome shotgun (WGS) entry which is preliminary data.</text>
</comment>
<evidence type="ECO:0000256" key="4">
    <source>
        <dbReference type="ARBA" id="ARBA00022691"/>
    </source>
</evidence>
<dbReference type="GO" id="GO:0006629">
    <property type="term" value="P:lipid metabolic process"/>
    <property type="evidence" value="ECO:0007669"/>
    <property type="project" value="UniProtKB-KW"/>
</dbReference>
<dbReference type="GO" id="GO:0032259">
    <property type="term" value="P:methylation"/>
    <property type="evidence" value="ECO:0007669"/>
    <property type="project" value="UniProtKB-KW"/>
</dbReference>
<dbReference type="EMBL" id="RQJP01000004">
    <property type="protein sequence ID" value="RRB12578.1"/>
    <property type="molecule type" value="Genomic_DNA"/>
</dbReference>
<evidence type="ECO:0000256" key="2">
    <source>
        <dbReference type="ARBA" id="ARBA00022603"/>
    </source>
</evidence>
<evidence type="ECO:0000256" key="3">
    <source>
        <dbReference type="ARBA" id="ARBA00022679"/>
    </source>
</evidence>
<gene>
    <name evidence="6" type="ORF">EHT87_20515</name>
</gene>
<keyword evidence="2 6" id="KW-0489">Methyltransferase</keyword>
<dbReference type="InterPro" id="IPR029063">
    <property type="entry name" value="SAM-dependent_MTases_sf"/>
</dbReference>
<reference evidence="6 7" key="1">
    <citation type="submission" date="2018-11" db="EMBL/GenBank/DDBJ databases">
        <authorList>
            <person name="Zhou Z."/>
            <person name="Wang G."/>
        </authorList>
    </citation>
    <scope>NUCLEOTIDE SEQUENCE [LARGE SCALE GENOMIC DNA]</scope>
    <source>
        <strain evidence="6 7">KCTC42998</strain>
    </source>
</reference>
<comment type="similarity">
    <text evidence="1">Belongs to the CFA/CMAS family.</text>
</comment>
<keyword evidence="7" id="KW-1185">Reference proteome</keyword>
<dbReference type="InterPro" id="IPR050723">
    <property type="entry name" value="CFA/CMAS"/>
</dbReference>
<dbReference type="SUPFAM" id="SSF53335">
    <property type="entry name" value="S-adenosyl-L-methionine-dependent methyltransferases"/>
    <property type="match status" value="1"/>
</dbReference>
<evidence type="ECO:0000256" key="1">
    <source>
        <dbReference type="ARBA" id="ARBA00010815"/>
    </source>
</evidence>
<dbReference type="Pfam" id="PF02353">
    <property type="entry name" value="CMAS"/>
    <property type="match status" value="1"/>
</dbReference>
<dbReference type="OrthoDB" id="9782855at2"/>